<feature type="compositionally biased region" description="Low complexity" evidence="1">
    <location>
        <begin position="431"/>
        <end position="445"/>
    </location>
</feature>
<feature type="compositionally biased region" description="Polar residues" evidence="1">
    <location>
        <begin position="373"/>
        <end position="389"/>
    </location>
</feature>
<feature type="compositionally biased region" description="Acidic residues" evidence="1">
    <location>
        <begin position="208"/>
        <end position="218"/>
    </location>
</feature>
<comment type="caution">
    <text evidence="2">The sequence shown here is derived from an EMBL/GenBank/DDBJ whole genome shotgun (WGS) entry which is preliminary data.</text>
</comment>
<accession>A0ABR0B7L7</accession>
<feature type="compositionally biased region" description="Basic residues" evidence="1">
    <location>
        <begin position="115"/>
        <end position="125"/>
    </location>
</feature>
<name>A0ABR0B7L7_9CRUS</name>
<feature type="region of interest" description="Disordered" evidence="1">
    <location>
        <begin position="168"/>
        <end position="218"/>
    </location>
</feature>
<feature type="region of interest" description="Disordered" evidence="1">
    <location>
        <begin position="98"/>
        <end position="152"/>
    </location>
</feature>
<protein>
    <submittedName>
        <fullName evidence="2">Uncharacterized protein</fullName>
    </submittedName>
</protein>
<keyword evidence="3" id="KW-1185">Reference proteome</keyword>
<gene>
    <name evidence="2" type="ORF">OUZ56_029564</name>
</gene>
<proteinExistence type="predicted"/>
<feature type="compositionally biased region" description="Polar residues" evidence="1">
    <location>
        <begin position="104"/>
        <end position="114"/>
    </location>
</feature>
<sequence>MQYANDGWYEDRGAFVIVDLHFEDTLQTAIVPDFWLIIEEGQLFCSYPPGNKTTITPIKMRHVQDDTWVTYPATWRRDYESYSKARKDLPNAVQYTDFAESDSESQQSKAVSSKTVRRSSRFKRKISSDESDSGHETLLSNRPSPPRSLGYGLLSRDIEEPLDDVGQHAQNLSDEDDDLDLNLCSPALPRANEFPPEDDDPYNSNNESSDETSEEGVEADTSILMGGFYTSTQKITEDVPEGVDNRPRRAQIVKDSLGSSDKRSTTTTYSFISRTEAAPMEPPLSGSAIRRSSSGALVPISLGNSASRRNSTTLASGSKNTAATYSQDKNASKRSTTTLTASGRYPAHRPPHVLSGRDNPRFVKPLPGGGRSSADSIQPPNGSRPTHGQSAGVIPSTAPMSHDKPGTNANHRLISPIPVSAGRSVATPMQRPRSGSASRHSSSAALIPNSLSNSATRRINTPLAGCSRSAAESSMQNPIDAGTSRQLHPYRRSPERIVTIPVLNNSRRDDAVLRAMFEMNKNFNSLNRKVDQICGRIDTHRPREEYDPMEELPVKTLEEFLSFENLLLVDKR</sequence>
<evidence type="ECO:0000313" key="2">
    <source>
        <dbReference type="EMBL" id="KAK4037532.1"/>
    </source>
</evidence>
<dbReference type="Proteomes" id="UP001234178">
    <property type="component" value="Unassembled WGS sequence"/>
</dbReference>
<organism evidence="2 3">
    <name type="scientific">Daphnia magna</name>
    <dbReference type="NCBI Taxonomy" id="35525"/>
    <lineage>
        <taxon>Eukaryota</taxon>
        <taxon>Metazoa</taxon>
        <taxon>Ecdysozoa</taxon>
        <taxon>Arthropoda</taxon>
        <taxon>Crustacea</taxon>
        <taxon>Branchiopoda</taxon>
        <taxon>Diplostraca</taxon>
        <taxon>Cladocera</taxon>
        <taxon>Anomopoda</taxon>
        <taxon>Daphniidae</taxon>
        <taxon>Daphnia</taxon>
    </lineage>
</organism>
<dbReference type="EMBL" id="JAOYFB010000040">
    <property type="protein sequence ID" value="KAK4037532.1"/>
    <property type="molecule type" value="Genomic_DNA"/>
</dbReference>
<evidence type="ECO:0000256" key="1">
    <source>
        <dbReference type="SAM" id="MobiDB-lite"/>
    </source>
</evidence>
<feature type="region of interest" description="Disordered" evidence="1">
    <location>
        <begin position="300"/>
        <end position="453"/>
    </location>
</feature>
<feature type="compositionally biased region" description="Polar residues" evidence="1">
    <location>
        <begin position="302"/>
        <end position="341"/>
    </location>
</feature>
<reference evidence="2 3" key="1">
    <citation type="journal article" date="2023" name="Nucleic Acids Res.">
        <title>The hologenome of Daphnia magna reveals possible DNA methylation and microbiome-mediated evolution of the host genome.</title>
        <authorList>
            <person name="Chaturvedi A."/>
            <person name="Li X."/>
            <person name="Dhandapani V."/>
            <person name="Marshall H."/>
            <person name="Kissane S."/>
            <person name="Cuenca-Cambronero M."/>
            <person name="Asole G."/>
            <person name="Calvet F."/>
            <person name="Ruiz-Romero M."/>
            <person name="Marangio P."/>
            <person name="Guigo R."/>
            <person name="Rago D."/>
            <person name="Mirbahai L."/>
            <person name="Eastwood N."/>
            <person name="Colbourne J.K."/>
            <person name="Zhou J."/>
            <person name="Mallon E."/>
            <person name="Orsini L."/>
        </authorList>
    </citation>
    <scope>NUCLEOTIDE SEQUENCE [LARGE SCALE GENOMIC DNA]</scope>
    <source>
        <strain evidence="2">LRV0_1</strain>
    </source>
</reference>
<evidence type="ECO:0000313" key="3">
    <source>
        <dbReference type="Proteomes" id="UP001234178"/>
    </source>
</evidence>
<feature type="compositionally biased region" description="Basic and acidic residues" evidence="1">
    <location>
        <begin position="126"/>
        <end position="135"/>
    </location>
</feature>